<comment type="caution">
    <text evidence="2">The sequence shown here is derived from an EMBL/GenBank/DDBJ whole genome shotgun (WGS) entry which is preliminary data.</text>
</comment>
<organism evidence="2 3">
    <name type="scientific">Viridibacillus soli</name>
    <dbReference type="NCBI Taxonomy" id="2798301"/>
    <lineage>
        <taxon>Bacteria</taxon>
        <taxon>Bacillati</taxon>
        <taxon>Bacillota</taxon>
        <taxon>Bacilli</taxon>
        <taxon>Bacillales</taxon>
        <taxon>Caryophanaceae</taxon>
        <taxon>Viridibacillus</taxon>
    </lineage>
</organism>
<evidence type="ECO:0000313" key="2">
    <source>
        <dbReference type="EMBL" id="MBK3494808.1"/>
    </source>
</evidence>
<accession>A0ABS1H709</accession>
<name>A0ABS1H709_9BACL</name>
<dbReference type="Pfam" id="PF08378">
    <property type="entry name" value="NERD"/>
    <property type="match status" value="1"/>
</dbReference>
<dbReference type="InterPro" id="IPR011528">
    <property type="entry name" value="NERD"/>
</dbReference>
<dbReference type="Proteomes" id="UP000618943">
    <property type="component" value="Unassembled WGS sequence"/>
</dbReference>
<dbReference type="EMBL" id="JAEOAH010000007">
    <property type="protein sequence ID" value="MBK3494808.1"/>
    <property type="molecule type" value="Genomic_DNA"/>
</dbReference>
<feature type="domain" description="NERD" evidence="1">
    <location>
        <begin position="27"/>
        <end position="144"/>
    </location>
</feature>
<evidence type="ECO:0000259" key="1">
    <source>
        <dbReference type="PROSITE" id="PS50965"/>
    </source>
</evidence>
<proteinExistence type="predicted"/>
<reference evidence="2 3" key="1">
    <citation type="submission" date="2020-12" db="EMBL/GenBank/DDBJ databases">
        <title>YIM B01967 draft genome.</title>
        <authorList>
            <person name="Yan X."/>
        </authorList>
    </citation>
    <scope>NUCLEOTIDE SEQUENCE [LARGE SCALE GENOMIC DNA]</scope>
    <source>
        <strain evidence="2 3">YIM B01967</strain>
    </source>
</reference>
<keyword evidence="3" id="KW-1185">Reference proteome</keyword>
<sequence>MKSLVYRLSQSHPQYLYIQDEIGRIEAGDKGEEVIMFKLDGLNLPYEHYIFHNLNLYIESHIQIDTLIITPYYIMIFEVKNIRGAIELRQNPQQLIRTLENGEIHSFNSPEAQLEEYTHQMKQLFQEQGLIIPVHGAVVFAFASSYIKETSVKTKVLLRNEICSFLHNMKVKESILTVKELKAMKNFLLAKHRHYHPYPLCQRYKIEMDHIKTGVICEVCGDVGMQRAYGRWRCHKCGEESRDAHKQTLREYAWLIDSTISNKECRHFLQIDNVDLAKRILMEYSSQKSGKYRYAKYVLPI</sequence>
<dbReference type="RefSeq" id="WP_200748617.1">
    <property type="nucleotide sequence ID" value="NZ_JAEOAH010000007.1"/>
</dbReference>
<evidence type="ECO:0000313" key="3">
    <source>
        <dbReference type="Proteomes" id="UP000618943"/>
    </source>
</evidence>
<gene>
    <name evidence="2" type="ORF">JFL43_08035</name>
</gene>
<dbReference type="PROSITE" id="PS50965">
    <property type="entry name" value="NERD"/>
    <property type="match status" value="1"/>
</dbReference>
<protein>
    <submittedName>
        <fullName evidence="2">NERD domain-containing protein</fullName>
    </submittedName>
</protein>